<reference evidence="1" key="1">
    <citation type="submission" date="2023-03" db="EMBL/GenBank/DDBJ databases">
        <title>Massive genome expansion in bonnet fungi (Mycena s.s.) driven by repeated elements and novel gene families across ecological guilds.</title>
        <authorList>
            <consortium name="Lawrence Berkeley National Laboratory"/>
            <person name="Harder C.B."/>
            <person name="Miyauchi S."/>
            <person name="Viragh M."/>
            <person name="Kuo A."/>
            <person name="Thoen E."/>
            <person name="Andreopoulos B."/>
            <person name="Lu D."/>
            <person name="Skrede I."/>
            <person name="Drula E."/>
            <person name="Henrissat B."/>
            <person name="Morin E."/>
            <person name="Kohler A."/>
            <person name="Barry K."/>
            <person name="LaButti K."/>
            <person name="Morin E."/>
            <person name="Salamov A."/>
            <person name="Lipzen A."/>
            <person name="Mereny Z."/>
            <person name="Hegedus B."/>
            <person name="Baldrian P."/>
            <person name="Stursova M."/>
            <person name="Weitz H."/>
            <person name="Taylor A."/>
            <person name="Grigoriev I.V."/>
            <person name="Nagy L.G."/>
            <person name="Martin F."/>
            <person name="Kauserud H."/>
        </authorList>
    </citation>
    <scope>NUCLEOTIDE SEQUENCE</scope>
    <source>
        <strain evidence="1">CBHHK182m</strain>
    </source>
</reference>
<protein>
    <submittedName>
        <fullName evidence="1">Uncharacterized protein</fullName>
    </submittedName>
</protein>
<evidence type="ECO:0000313" key="1">
    <source>
        <dbReference type="EMBL" id="KAJ7785738.1"/>
    </source>
</evidence>
<keyword evidence="2" id="KW-1185">Reference proteome</keyword>
<name>A0AAD7KH91_9AGAR</name>
<dbReference type="AlphaFoldDB" id="A0AAD7KH91"/>
<gene>
    <name evidence="1" type="ORF">B0H16DRAFT_3399</name>
</gene>
<dbReference type="Pfam" id="PF14441">
    <property type="entry name" value="OTT_1508_deam"/>
    <property type="match status" value="1"/>
</dbReference>
<accession>A0AAD7KH91</accession>
<dbReference type="Proteomes" id="UP001215598">
    <property type="component" value="Unassembled WGS sequence"/>
</dbReference>
<sequence>MMLATSNSGLKIFMSQNDGRPFIELQDHLATVWGILQNFPTQLTEEHEEEETPRKQAIDVELQLLKQIRRSVYIFVAPKVLHRAKKHLQVLKKLESLAQADDQTTILDRDLAANLHVVAFAARAVFDTGLKQLDSRADWINFVPCITRLYKMIRREDYEKGTLRLHHLAKQSLNLDTKKIIGKIIKVESAIATLWRLVISPKRRWICGLQLTVVNVPIPAVHHFSLSRDNNNITFNAKVHSECELVAQVAQRREELSVDGFLLIPYIACSKLHCLACYLWMEAFGEVHDSPIAYDGSHGGLKTGWFAPRYVEPMHSTMLERMHKTLSQYKLGQKGSASYAGIEPNRWEPEDPEEDAALKSEFCAIYAVFSGEN</sequence>
<dbReference type="InterPro" id="IPR027796">
    <property type="entry name" value="OTT_1508_deam-like"/>
</dbReference>
<dbReference type="EMBL" id="JARKIB010000001">
    <property type="protein sequence ID" value="KAJ7785738.1"/>
    <property type="molecule type" value="Genomic_DNA"/>
</dbReference>
<evidence type="ECO:0000313" key="2">
    <source>
        <dbReference type="Proteomes" id="UP001215598"/>
    </source>
</evidence>
<organism evidence="1 2">
    <name type="scientific">Mycena metata</name>
    <dbReference type="NCBI Taxonomy" id="1033252"/>
    <lineage>
        <taxon>Eukaryota</taxon>
        <taxon>Fungi</taxon>
        <taxon>Dikarya</taxon>
        <taxon>Basidiomycota</taxon>
        <taxon>Agaricomycotina</taxon>
        <taxon>Agaricomycetes</taxon>
        <taxon>Agaricomycetidae</taxon>
        <taxon>Agaricales</taxon>
        <taxon>Marasmiineae</taxon>
        <taxon>Mycenaceae</taxon>
        <taxon>Mycena</taxon>
    </lineage>
</organism>
<comment type="caution">
    <text evidence="1">The sequence shown here is derived from an EMBL/GenBank/DDBJ whole genome shotgun (WGS) entry which is preliminary data.</text>
</comment>
<proteinExistence type="predicted"/>